<keyword evidence="3" id="KW-1185">Reference proteome</keyword>
<name>A0A7H9HLJ3_9SACH</name>
<dbReference type="PANTHER" id="PTHR28254">
    <property type="entry name" value="CYTOCHROME B-C1 COMPLEX SUBUNIT 10"/>
    <property type="match status" value="1"/>
</dbReference>
<dbReference type="GO" id="GO:0006122">
    <property type="term" value="P:mitochondrial electron transport, ubiquinol to cytochrome c"/>
    <property type="evidence" value="ECO:0007669"/>
    <property type="project" value="InterPro"/>
</dbReference>
<proteinExistence type="predicted"/>
<dbReference type="OrthoDB" id="2391627at2759"/>
<dbReference type="Proteomes" id="UP000510647">
    <property type="component" value="Chromosome 1"/>
</dbReference>
<dbReference type="EMBL" id="CP059267">
    <property type="protein sequence ID" value="QLQ78200.1"/>
    <property type="molecule type" value="Genomic_DNA"/>
</dbReference>
<evidence type="ECO:0000313" key="2">
    <source>
        <dbReference type="EMBL" id="QLQ78200.1"/>
    </source>
</evidence>
<dbReference type="GO" id="GO:0005739">
    <property type="term" value="C:mitochondrion"/>
    <property type="evidence" value="ECO:0007669"/>
    <property type="project" value="GOC"/>
</dbReference>
<dbReference type="AlphaFoldDB" id="A0A7H9HLJ3"/>
<dbReference type="Pfam" id="PF09796">
    <property type="entry name" value="QCR10"/>
    <property type="match status" value="1"/>
</dbReference>
<keyword evidence="1" id="KW-0472">Membrane</keyword>
<keyword evidence="1" id="KW-0812">Transmembrane</keyword>
<organism evidence="2 3">
    <name type="scientific">Torulaspora globosa</name>
    <dbReference type="NCBI Taxonomy" id="48254"/>
    <lineage>
        <taxon>Eukaryota</taxon>
        <taxon>Fungi</taxon>
        <taxon>Dikarya</taxon>
        <taxon>Ascomycota</taxon>
        <taxon>Saccharomycotina</taxon>
        <taxon>Saccharomycetes</taxon>
        <taxon>Saccharomycetales</taxon>
        <taxon>Saccharomycetaceae</taxon>
        <taxon>Torulaspora</taxon>
    </lineage>
</organism>
<protein>
    <recommendedName>
        <fullName evidence="4">Cytochrome b-c1 complex subunit 10</fullName>
    </recommendedName>
</protein>
<dbReference type="InterPro" id="IPR019182">
    <property type="entry name" value="Cytochrome_b-c1_su10_fun"/>
</dbReference>
<sequence length="78" mass="8757">MVSYISKLATKTAPHFGRINPSNLMSYVPNLAIWGAASTAGLFVFTAGWPTFQDAFYKKIPIMGSYWMKEIPPEDRIN</sequence>
<accession>A0A7H9HLJ3</accession>
<feature type="transmembrane region" description="Helical" evidence="1">
    <location>
        <begin position="31"/>
        <end position="52"/>
    </location>
</feature>
<evidence type="ECO:0008006" key="4">
    <source>
        <dbReference type="Google" id="ProtNLM"/>
    </source>
</evidence>
<evidence type="ECO:0000313" key="3">
    <source>
        <dbReference type="Proteomes" id="UP000510647"/>
    </source>
</evidence>
<gene>
    <name evidence="2" type="ORF">HG537_0A04470</name>
</gene>
<dbReference type="PANTHER" id="PTHR28254:SF1">
    <property type="entry name" value="CYTOCHROME B-C1 COMPLEX SUBUNIT 10, MITOCHONDRIAL"/>
    <property type="match status" value="1"/>
</dbReference>
<evidence type="ECO:0000256" key="1">
    <source>
        <dbReference type="SAM" id="Phobius"/>
    </source>
</evidence>
<reference evidence="2 3" key="1">
    <citation type="submission" date="2020-06" db="EMBL/GenBank/DDBJ databases">
        <title>The yeast mating-type switching endonuclease HO is a domesticated member of an unorthodox homing genetic element family.</title>
        <authorList>
            <person name="Coughlan A.Y."/>
            <person name="Lombardi L."/>
            <person name="Braun-Galleani S."/>
            <person name="Martos A.R."/>
            <person name="Galeote V."/>
            <person name="Bigey F."/>
            <person name="Dequin S."/>
            <person name="Byrne K.P."/>
            <person name="Wolfe K.H."/>
        </authorList>
    </citation>
    <scope>NUCLEOTIDE SEQUENCE [LARGE SCALE GENOMIC DNA]</scope>
    <source>
        <strain evidence="2 3">CBS2947</strain>
    </source>
</reference>
<keyword evidence="1" id="KW-1133">Transmembrane helix</keyword>